<dbReference type="Proteomes" id="UP001327560">
    <property type="component" value="Chromosome 8"/>
</dbReference>
<gene>
    <name evidence="1" type="ORF">Cni_G27128</name>
</gene>
<evidence type="ECO:0000313" key="1">
    <source>
        <dbReference type="EMBL" id="WOL18334.1"/>
    </source>
</evidence>
<dbReference type="AlphaFoldDB" id="A0AAQ3L0M8"/>
<sequence length="121" mass="13581">MQCLHPKACAQVTYVSDLLYLIIEDVPDLLYLTIEVTLQHPVFLCTLSLMAFGSAVLHVRIPTSHSVLGCGSPTLIGTDRNFSHQHSRWDLQAKIKELPYVGSATLIQLCYLMTYTFDLLL</sequence>
<dbReference type="EMBL" id="CP136897">
    <property type="protein sequence ID" value="WOL18334.1"/>
    <property type="molecule type" value="Genomic_DNA"/>
</dbReference>
<keyword evidence="2" id="KW-1185">Reference proteome</keyword>
<protein>
    <submittedName>
        <fullName evidence="1">Uncharacterized protein</fullName>
    </submittedName>
</protein>
<accession>A0AAQ3L0M8</accession>
<name>A0AAQ3L0M8_9LILI</name>
<organism evidence="1 2">
    <name type="scientific">Canna indica</name>
    <name type="common">Indian-shot</name>
    <dbReference type="NCBI Taxonomy" id="4628"/>
    <lineage>
        <taxon>Eukaryota</taxon>
        <taxon>Viridiplantae</taxon>
        <taxon>Streptophyta</taxon>
        <taxon>Embryophyta</taxon>
        <taxon>Tracheophyta</taxon>
        <taxon>Spermatophyta</taxon>
        <taxon>Magnoliopsida</taxon>
        <taxon>Liliopsida</taxon>
        <taxon>Zingiberales</taxon>
        <taxon>Cannaceae</taxon>
        <taxon>Canna</taxon>
    </lineage>
</organism>
<evidence type="ECO:0000313" key="2">
    <source>
        <dbReference type="Proteomes" id="UP001327560"/>
    </source>
</evidence>
<reference evidence="1 2" key="1">
    <citation type="submission" date="2023-10" db="EMBL/GenBank/DDBJ databases">
        <title>Chromosome-scale genome assembly provides insights into flower coloration mechanisms of Canna indica.</title>
        <authorList>
            <person name="Li C."/>
        </authorList>
    </citation>
    <scope>NUCLEOTIDE SEQUENCE [LARGE SCALE GENOMIC DNA]</scope>
    <source>
        <tissue evidence="1">Flower</tissue>
    </source>
</reference>
<proteinExistence type="predicted"/>